<keyword evidence="4 6" id="KW-1133">Transmembrane helix</keyword>
<name>A0ABN0UXP4_9GAMM</name>
<sequence length="86" mass="9255">MTTGQALPASLPQSLPQFIPAGASVVLFSFLLAVIHVVLGLLWFGVLIAATVPMARLLRRLRVIRVMDRITGVVFIGFAAKLALSR</sequence>
<evidence type="ECO:0000256" key="1">
    <source>
        <dbReference type="ARBA" id="ARBA00004651"/>
    </source>
</evidence>
<protein>
    <submittedName>
        <fullName evidence="7">Uncharacterized protein</fullName>
    </submittedName>
</protein>
<evidence type="ECO:0000256" key="4">
    <source>
        <dbReference type="ARBA" id="ARBA00022989"/>
    </source>
</evidence>
<dbReference type="InterPro" id="IPR001123">
    <property type="entry name" value="LeuE-type"/>
</dbReference>
<keyword evidence="2" id="KW-1003">Cell membrane</keyword>
<dbReference type="EMBL" id="BAAAFO010000007">
    <property type="protein sequence ID" value="GAA0264529.1"/>
    <property type="molecule type" value="Genomic_DNA"/>
</dbReference>
<comment type="subcellular location">
    <subcellularLocation>
        <location evidence="1">Cell membrane</location>
        <topology evidence="1">Multi-pass membrane protein</topology>
    </subcellularLocation>
</comment>
<evidence type="ECO:0000256" key="3">
    <source>
        <dbReference type="ARBA" id="ARBA00022692"/>
    </source>
</evidence>
<accession>A0ABN0UXP4</accession>
<gene>
    <name evidence="7" type="ORF">GCM10009126_32800</name>
</gene>
<evidence type="ECO:0000256" key="5">
    <source>
        <dbReference type="ARBA" id="ARBA00023136"/>
    </source>
</evidence>
<feature type="transmembrane region" description="Helical" evidence="6">
    <location>
        <begin position="25"/>
        <end position="54"/>
    </location>
</feature>
<keyword evidence="8" id="KW-1185">Reference proteome</keyword>
<evidence type="ECO:0000256" key="6">
    <source>
        <dbReference type="SAM" id="Phobius"/>
    </source>
</evidence>
<dbReference type="Proteomes" id="UP001500657">
    <property type="component" value="Unassembled WGS sequence"/>
</dbReference>
<evidence type="ECO:0000313" key="7">
    <source>
        <dbReference type="EMBL" id="GAA0264529.1"/>
    </source>
</evidence>
<comment type="caution">
    <text evidence="7">The sequence shown here is derived from an EMBL/GenBank/DDBJ whole genome shotgun (WGS) entry which is preliminary data.</text>
</comment>
<organism evidence="7 8">
    <name type="scientific">Rhodanobacter caeni</name>
    <dbReference type="NCBI Taxonomy" id="657654"/>
    <lineage>
        <taxon>Bacteria</taxon>
        <taxon>Pseudomonadati</taxon>
        <taxon>Pseudomonadota</taxon>
        <taxon>Gammaproteobacteria</taxon>
        <taxon>Lysobacterales</taxon>
        <taxon>Rhodanobacteraceae</taxon>
        <taxon>Rhodanobacter</taxon>
    </lineage>
</organism>
<reference evidence="7 8" key="1">
    <citation type="journal article" date="2019" name="Int. J. Syst. Evol. Microbiol.">
        <title>The Global Catalogue of Microorganisms (GCM) 10K type strain sequencing project: providing services to taxonomists for standard genome sequencing and annotation.</title>
        <authorList>
            <consortium name="The Broad Institute Genomics Platform"/>
            <consortium name="The Broad Institute Genome Sequencing Center for Infectious Disease"/>
            <person name="Wu L."/>
            <person name="Ma J."/>
        </authorList>
    </citation>
    <scope>NUCLEOTIDE SEQUENCE [LARGE SCALE GENOMIC DNA]</scope>
    <source>
        <strain evidence="7 8">JCM 16242</strain>
    </source>
</reference>
<dbReference type="Pfam" id="PF01810">
    <property type="entry name" value="LysE"/>
    <property type="match status" value="1"/>
</dbReference>
<keyword evidence="5 6" id="KW-0472">Membrane</keyword>
<dbReference type="RefSeq" id="WP_343883931.1">
    <property type="nucleotide sequence ID" value="NZ_BAAAFO010000007.1"/>
</dbReference>
<proteinExistence type="predicted"/>
<evidence type="ECO:0000256" key="2">
    <source>
        <dbReference type="ARBA" id="ARBA00022475"/>
    </source>
</evidence>
<keyword evidence="3 6" id="KW-0812">Transmembrane</keyword>
<evidence type="ECO:0000313" key="8">
    <source>
        <dbReference type="Proteomes" id="UP001500657"/>
    </source>
</evidence>